<accession>A0A7D4E2B3</accession>
<protein>
    <submittedName>
        <fullName evidence="1">Uncharacterized protein</fullName>
    </submittedName>
</protein>
<keyword evidence="2" id="KW-1185">Reference proteome</keyword>
<dbReference type="KEGG" id="apes:FOC84_30145"/>
<sequence length="105" mass="10484">MTAHSASGTITFTGGVSAASFTHDLRLAPAGATLQFLGARVERSSATVSLRSLDDASYGLACSGVRMQPDAACHLPAGGGALALTASRTHPLAGPAKAIVTLAYD</sequence>
<proteinExistence type="predicted"/>
<dbReference type="RefSeq" id="WP_173148794.1">
    <property type="nucleotide sequence ID" value="NZ_CP053985.1"/>
</dbReference>
<evidence type="ECO:0000313" key="1">
    <source>
        <dbReference type="EMBL" id="QKH38967.1"/>
    </source>
</evidence>
<dbReference type="AlphaFoldDB" id="A0A7D4E2B3"/>
<reference evidence="1 2" key="1">
    <citation type="submission" date="2020-05" db="EMBL/GenBank/DDBJ databases">
        <title>FDA dAtabase for Regulatory Grade micrObial Sequences (FDA-ARGOS): Supporting development and validation of Infectious Disease Dx tests.</title>
        <authorList>
            <person name="Sproer C."/>
            <person name="Gronow S."/>
            <person name="Severitt S."/>
            <person name="Schroder I."/>
            <person name="Tallon L."/>
            <person name="Sadzewicz L."/>
            <person name="Zhao X."/>
            <person name="Vavikolanu K."/>
            <person name="Mehta A."/>
            <person name="Aluvathingal J."/>
            <person name="Nadendla S."/>
            <person name="Myers T."/>
            <person name="Yan Y."/>
            <person name="Sichtig H."/>
        </authorList>
    </citation>
    <scope>NUCLEOTIDE SEQUENCE [LARGE SCALE GENOMIC DNA]</scope>
    <source>
        <strain evidence="1 2">FDAARGOS_790</strain>
    </source>
</reference>
<dbReference type="EMBL" id="CP053985">
    <property type="protein sequence ID" value="QKH38967.1"/>
    <property type="molecule type" value="Genomic_DNA"/>
</dbReference>
<evidence type="ECO:0000313" key="2">
    <source>
        <dbReference type="Proteomes" id="UP000500970"/>
    </source>
</evidence>
<gene>
    <name evidence="1" type="ORF">FOC84_30145</name>
</gene>
<organism evidence="1 2">
    <name type="scientific">Achromobacter pestifer</name>
    <dbReference type="NCBI Taxonomy" id="1353889"/>
    <lineage>
        <taxon>Bacteria</taxon>
        <taxon>Pseudomonadati</taxon>
        <taxon>Pseudomonadota</taxon>
        <taxon>Betaproteobacteria</taxon>
        <taxon>Burkholderiales</taxon>
        <taxon>Alcaligenaceae</taxon>
        <taxon>Achromobacter</taxon>
    </lineage>
</organism>
<name>A0A7D4E2B3_9BURK</name>
<dbReference type="Proteomes" id="UP000500970">
    <property type="component" value="Chromosome"/>
</dbReference>